<evidence type="ECO:0000256" key="1">
    <source>
        <dbReference type="SAM" id="Coils"/>
    </source>
</evidence>
<accession>A0ABQ9EWI5</accession>
<comment type="caution">
    <text evidence="2">The sequence shown here is derived from an EMBL/GenBank/DDBJ whole genome shotgun (WGS) entry which is preliminary data.</text>
</comment>
<evidence type="ECO:0000313" key="3">
    <source>
        <dbReference type="Proteomes" id="UP001217089"/>
    </source>
</evidence>
<keyword evidence="3" id="KW-1185">Reference proteome</keyword>
<reference evidence="2 3" key="1">
    <citation type="submission" date="2022-12" db="EMBL/GenBank/DDBJ databases">
        <title>Chromosome-level genome of Tegillarca granosa.</title>
        <authorList>
            <person name="Kim J."/>
        </authorList>
    </citation>
    <scope>NUCLEOTIDE SEQUENCE [LARGE SCALE GENOMIC DNA]</scope>
    <source>
        <strain evidence="2">Teg-2019</strain>
        <tissue evidence="2">Adductor muscle</tissue>
    </source>
</reference>
<sequence length="253" mass="28876">MEYHYLNSLGISEASLLSKSFLPHIPPNQLTNGLAYELFEFSKKQSSDPASEVAHYLSLLLDIDINEISVGALKTKLYRVTKTKKSKGGKGQKSFLDETFSVPVATSVIKPTEEEKSVIFDLASDLGETQKMLEKTQTKERKLKSERKALKRKLHSSDKKRVKFQKLKTQLRDSQIKIKDLGKKGNSYDALKKANNYLTNKNDDLMKELGKLRLKMAKQDCTIRSKEKFIKMLKDSSESKKNLLMKVLKKLKN</sequence>
<organism evidence="2 3">
    <name type="scientific">Tegillarca granosa</name>
    <name type="common">Malaysian cockle</name>
    <name type="synonym">Anadara granosa</name>
    <dbReference type="NCBI Taxonomy" id="220873"/>
    <lineage>
        <taxon>Eukaryota</taxon>
        <taxon>Metazoa</taxon>
        <taxon>Spiralia</taxon>
        <taxon>Lophotrochozoa</taxon>
        <taxon>Mollusca</taxon>
        <taxon>Bivalvia</taxon>
        <taxon>Autobranchia</taxon>
        <taxon>Pteriomorphia</taxon>
        <taxon>Arcoida</taxon>
        <taxon>Arcoidea</taxon>
        <taxon>Arcidae</taxon>
        <taxon>Tegillarca</taxon>
    </lineage>
</organism>
<dbReference type="EMBL" id="JARBDR010000739">
    <property type="protein sequence ID" value="KAJ8307725.1"/>
    <property type="molecule type" value="Genomic_DNA"/>
</dbReference>
<proteinExistence type="predicted"/>
<name>A0ABQ9EWI5_TEGGR</name>
<feature type="coiled-coil region" evidence="1">
    <location>
        <begin position="133"/>
        <end position="208"/>
    </location>
</feature>
<gene>
    <name evidence="2" type="ORF">KUTeg_014720</name>
</gene>
<dbReference type="Proteomes" id="UP001217089">
    <property type="component" value="Unassembled WGS sequence"/>
</dbReference>
<keyword evidence="1" id="KW-0175">Coiled coil</keyword>
<protein>
    <submittedName>
        <fullName evidence="2">Uncharacterized protein</fullName>
    </submittedName>
</protein>
<evidence type="ECO:0000313" key="2">
    <source>
        <dbReference type="EMBL" id="KAJ8307725.1"/>
    </source>
</evidence>